<proteinExistence type="predicted"/>
<keyword evidence="1" id="KW-0732">Signal</keyword>
<dbReference type="EMBL" id="JAGTJQ010000004">
    <property type="protein sequence ID" value="KAH7033594.1"/>
    <property type="molecule type" value="Genomic_DNA"/>
</dbReference>
<keyword evidence="3" id="KW-1185">Reference proteome</keyword>
<accession>A0A9P9BPY5</accession>
<evidence type="ECO:0000313" key="2">
    <source>
        <dbReference type="EMBL" id="KAH7033594.1"/>
    </source>
</evidence>
<sequence>MMPCAPLLCLLPMLVQWALQDPSSVWPLEAQQALVFWRGSAGSDTVAKNEMLWWKCPTAARASVMLARQVVISKLFCFAQNKAEFCRVGGLTMSGTDA</sequence>
<evidence type="ECO:0008006" key="4">
    <source>
        <dbReference type="Google" id="ProtNLM"/>
    </source>
</evidence>
<feature type="chain" id="PRO_5040293881" description="Secreted protein" evidence="1">
    <location>
        <begin position="21"/>
        <end position="98"/>
    </location>
</feature>
<dbReference type="RefSeq" id="XP_046014426.1">
    <property type="nucleotide sequence ID" value="XM_046153751.1"/>
</dbReference>
<organism evidence="2 3">
    <name type="scientific">Microdochium trichocladiopsis</name>
    <dbReference type="NCBI Taxonomy" id="1682393"/>
    <lineage>
        <taxon>Eukaryota</taxon>
        <taxon>Fungi</taxon>
        <taxon>Dikarya</taxon>
        <taxon>Ascomycota</taxon>
        <taxon>Pezizomycotina</taxon>
        <taxon>Sordariomycetes</taxon>
        <taxon>Xylariomycetidae</taxon>
        <taxon>Xylariales</taxon>
        <taxon>Microdochiaceae</taxon>
        <taxon>Microdochium</taxon>
    </lineage>
</organism>
<protein>
    <recommendedName>
        <fullName evidence="4">Secreted protein</fullName>
    </recommendedName>
</protein>
<comment type="caution">
    <text evidence="2">The sequence shown here is derived from an EMBL/GenBank/DDBJ whole genome shotgun (WGS) entry which is preliminary data.</text>
</comment>
<dbReference type="Proteomes" id="UP000756346">
    <property type="component" value="Unassembled WGS sequence"/>
</dbReference>
<evidence type="ECO:0000313" key="3">
    <source>
        <dbReference type="Proteomes" id="UP000756346"/>
    </source>
</evidence>
<gene>
    <name evidence="2" type="ORF">B0I36DRAFT_321732</name>
</gene>
<name>A0A9P9BPY5_9PEZI</name>
<dbReference type="GeneID" id="70183297"/>
<dbReference type="AlphaFoldDB" id="A0A9P9BPY5"/>
<evidence type="ECO:0000256" key="1">
    <source>
        <dbReference type="SAM" id="SignalP"/>
    </source>
</evidence>
<feature type="signal peptide" evidence="1">
    <location>
        <begin position="1"/>
        <end position="20"/>
    </location>
</feature>
<reference evidence="2" key="1">
    <citation type="journal article" date="2021" name="Nat. Commun.">
        <title>Genetic determinants of endophytism in the Arabidopsis root mycobiome.</title>
        <authorList>
            <person name="Mesny F."/>
            <person name="Miyauchi S."/>
            <person name="Thiergart T."/>
            <person name="Pickel B."/>
            <person name="Atanasova L."/>
            <person name="Karlsson M."/>
            <person name="Huettel B."/>
            <person name="Barry K.W."/>
            <person name="Haridas S."/>
            <person name="Chen C."/>
            <person name="Bauer D."/>
            <person name="Andreopoulos W."/>
            <person name="Pangilinan J."/>
            <person name="LaButti K."/>
            <person name="Riley R."/>
            <person name="Lipzen A."/>
            <person name="Clum A."/>
            <person name="Drula E."/>
            <person name="Henrissat B."/>
            <person name="Kohler A."/>
            <person name="Grigoriev I.V."/>
            <person name="Martin F.M."/>
            <person name="Hacquard S."/>
        </authorList>
    </citation>
    <scope>NUCLEOTIDE SEQUENCE</scope>
    <source>
        <strain evidence="2">MPI-CAGE-CH-0230</strain>
    </source>
</reference>